<reference evidence="11 12" key="1">
    <citation type="submission" date="2019-09" db="EMBL/GenBank/DDBJ databases">
        <title>Ecophysiology of the spiral-shaped methanotroph Methylospira mobilis as revealed by the complete genome sequence.</title>
        <authorList>
            <person name="Oshkin I.Y."/>
            <person name="Dedysh S.N."/>
            <person name="Miroshnikov K."/>
            <person name="Danilova O.V."/>
            <person name="Hakobyan A."/>
            <person name="Liesack W."/>
        </authorList>
    </citation>
    <scope>NUCLEOTIDE SEQUENCE [LARGE SCALE GENOMIC DNA]</scope>
    <source>
        <strain evidence="11 12">Shm1</strain>
    </source>
</reference>
<evidence type="ECO:0000256" key="6">
    <source>
        <dbReference type="ARBA" id="ARBA00022989"/>
    </source>
</evidence>
<dbReference type="NCBIfam" id="TIGR00710">
    <property type="entry name" value="efflux_Bcr_CflA"/>
    <property type="match status" value="1"/>
</dbReference>
<feature type="transmembrane region" description="Helical" evidence="8">
    <location>
        <begin position="71"/>
        <end position="92"/>
    </location>
</feature>
<dbReference type="KEGG" id="mmob:F6R98_00455"/>
<dbReference type="Gene3D" id="1.20.1720.10">
    <property type="entry name" value="Multidrug resistance protein D"/>
    <property type="match status" value="1"/>
</dbReference>
<keyword evidence="8" id="KW-0997">Cell inner membrane</keyword>
<evidence type="ECO:0000313" key="12">
    <source>
        <dbReference type="Proteomes" id="UP000325755"/>
    </source>
</evidence>
<evidence type="ECO:0000313" key="11">
    <source>
        <dbReference type="EMBL" id="QFY41272.1"/>
    </source>
</evidence>
<dbReference type="PANTHER" id="PTHR23502">
    <property type="entry name" value="MAJOR FACILITATOR SUPERFAMILY"/>
    <property type="match status" value="1"/>
</dbReference>
<keyword evidence="3 8" id="KW-0813">Transport</keyword>
<feature type="transmembrane region" description="Helical" evidence="8">
    <location>
        <begin position="306"/>
        <end position="326"/>
    </location>
</feature>
<dbReference type="FunCoup" id="A0A5Q0BDR1">
    <property type="interactions" value="317"/>
</dbReference>
<keyword evidence="12" id="KW-1185">Reference proteome</keyword>
<evidence type="ECO:0000256" key="5">
    <source>
        <dbReference type="ARBA" id="ARBA00022692"/>
    </source>
</evidence>
<dbReference type="Pfam" id="PF07690">
    <property type="entry name" value="MFS_1"/>
    <property type="match status" value="1"/>
</dbReference>
<feature type="transmembrane region" description="Helical" evidence="8">
    <location>
        <begin position="240"/>
        <end position="264"/>
    </location>
</feature>
<feature type="transmembrane region" description="Helical" evidence="8">
    <location>
        <begin position="104"/>
        <end position="126"/>
    </location>
</feature>
<dbReference type="GO" id="GO:0015385">
    <property type="term" value="F:sodium:proton antiporter activity"/>
    <property type="evidence" value="ECO:0007669"/>
    <property type="project" value="TreeGrafter"/>
</dbReference>
<dbReference type="InterPro" id="IPR020846">
    <property type="entry name" value="MFS_dom"/>
</dbReference>
<dbReference type="InterPro" id="IPR004812">
    <property type="entry name" value="Efflux_drug-R_Bcr/CmlA"/>
</dbReference>
<dbReference type="PANTHER" id="PTHR23502:SF132">
    <property type="entry name" value="POLYAMINE TRANSPORTER 2-RELATED"/>
    <property type="match status" value="1"/>
</dbReference>
<dbReference type="FunFam" id="1.20.1720.10:FF:000005">
    <property type="entry name" value="Bcr/CflA family efflux transporter"/>
    <property type="match status" value="1"/>
</dbReference>
<sequence length="433" mass="45681">MRKYKRAGRSGLKQSQKVGRSRLERPLHRAAVAPQQAIAILGLLCAFPPLATDMYLPAFPQMAQAFGVGDGAIQATLSIFFIGLALGQAVYGPLIDRYGRRIPLLIGIGIYVLSSLLCLVTSDIALFTGLRLLQAVGGCAGMIIGRAVVRDLFDEFESARVLSLMMVMMTLAPIVAPVLGGFILAVSGWRMIFAVMLAFGMVGALLVWFGLPESLPPGKRRADNLSSIARVFWRLLRTRAFIIPTLVGGLAQACMFAFITGSPFVFMNLFGVSEQLYGWLFGSISVGLIIAAQCNRFALKHWSPATLLGAALILNIVAGLGTVIAAGSGVPVFLLIPLWFAIASLGFIGANATAIVMTACGQHLGSGSALIGVLQFGCAFLVSSLVAAGQNGTAYPMTLAIAGSGLLAGLFWLIPGGDNKLIAPGGQKRRHKT</sequence>
<feature type="transmembrane region" description="Helical" evidence="8">
    <location>
        <begin position="369"/>
        <end position="388"/>
    </location>
</feature>
<evidence type="ECO:0000256" key="2">
    <source>
        <dbReference type="ARBA" id="ARBA00006236"/>
    </source>
</evidence>
<feature type="transmembrane region" description="Helical" evidence="8">
    <location>
        <begin position="332"/>
        <end position="357"/>
    </location>
</feature>
<organism evidence="11 12">
    <name type="scientific">Candidatus Methylospira mobilis</name>
    <dbReference type="NCBI Taxonomy" id="1808979"/>
    <lineage>
        <taxon>Bacteria</taxon>
        <taxon>Pseudomonadati</taxon>
        <taxon>Pseudomonadota</taxon>
        <taxon>Gammaproteobacteria</taxon>
        <taxon>Methylococcales</taxon>
        <taxon>Methylococcaceae</taxon>
        <taxon>Candidatus Methylospira</taxon>
    </lineage>
</organism>
<keyword evidence="6 8" id="KW-1133">Transmembrane helix</keyword>
<comment type="similarity">
    <text evidence="2 8">Belongs to the major facilitator superfamily. Bcr/CmlA family.</text>
</comment>
<evidence type="ECO:0000256" key="3">
    <source>
        <dbReference type="ARBA" id="ARBA00022448"/>
    </source>
</evidence>
<dbReference type="RefSeq" id="WP_153247249.1">
    <property type="nucleotide sequence ID" value="NZ_CP044205.1"/>
</dbReference>
<dbReference type="GO" id="GO:0042910">
    <property type="term" value="F:xenobiotic transmembrane transporter activity"/>
    <property type="evidence" value="ECO:0007669"/>
    <property type="project" value="InterPro"/>
</dbReference>
<feature type="region of interest" description="Disordered" evidence="9">
    <location>
        <begin position="1"/>
        <end position="22"/>
    </location>
</feature>
<gene>
    <name evidence="11" type="ORF">F6R98_00455</name>
</gene>
<feature type="transmembrane region" description="Helical" evidence="8">
    <location>
        <begin position="161"/>
        <end position="185"/>
    </location>
</feature>
<name>A0A5Q0BDR1_9GAMM</name>
<feature type="transmembrane region" description="Helical" evidence="8">
    <location>
        <begin position="276"/>
        <end position="294"/>
    </location>
</feature>
<dbReference type="GO" id="GO:0005886">
    <property type="term" value="C:plasma membrane"/>
    <property type="evidence" value="ECO:0007669"/>
    <property type="project" value="UniProtKB-SubCell"/>
</dbReference>
<protein>
    <recommendedName>
        <fullName evidence="8">Bcr/CflA family efflux transporter</fullName>
    </recommendedName>
</protein>
<feature type="transmembrane region" description="Helical" evidence="8">
    <location>
        <begin position="30"/>
        <end position="51"/>
    </location>
</feature>
<feature type="domain" description="Major facilitator superfamily (MFS) profile" evidence="10">
    <location>
        <begin position="37"/>
        <end position="433"/>
    </location>
</feature>
<feature type="transmembrane region" description="Helical" evidence="8">
    <location>
        <begin position="132"/>
        <end position="149"/>
    </location>
</feature>
<dbReference type="InterPro" id="IPR036259">
    <property type="entry name" value="MFS_trans_sf"/>
</dbReference>
<accession>A0A5Q0BDR1</accession>
<dbReference type="EMBL" id="CP044205">
    <property type="protein sequence ID" value="QFY41272.1"/>
    <property type="molecule type" value="Genomic_DNA"/>
</dbReference>
<dbReference type="Proteomes" id="UP000325755">
    <property type="component" value="Chromosome"/>
</dbReference>
<proteinExistence type="inferred from homology"/>
<dbReference type="CDD" id="cd17320">
    <property type="entry name" value="MFS_MdfA_MDR_like"/>
    <property type="match status" value="1"/>
</dbReference>
<evidence type="ECO:0000256" key="7">
    <source>
        <dbReference type="ARBA" id="ARBA00023136"/>
    </source>
</evidence>
<evidence type="ECO:0000256" key="4">
    <source>
        <dbReference type="ARBA" id="ARBA00022475"/>
    </source>
</evidence>
<dbReference type="OrthoDB" id="9814303at2"/>
<evidence type="ECO:0000256" key="8">
    <source>
        <dbReference type="RuleBase" id="RU365088"/>
    </source>
</evidence>
<dbReference type="SUPFAM" id="SSF103473">
    <property type="entry name" value="MFS general substrate transporter"/>
    <property type="match status" value="1"/>
</dbReference>
<evidence type="ECO:0000256" key="9">
    <source>
        <dbReference type="SAM" id="MobiDB-lite"/>
    </source>
</evidence>
<dbReference type="InterPro" id="IPR011701">
    <property type="entry name" value="MFS"/>
</dbReference>
<evidence type="ECO:0000259" key="10">
    <source>
        <dbReference type="PROSITE" id="PS50850"/>
    </source>
</evidence>
<feature type="transmembrane region" description="Helical" evidence="8">
    <location>
        <begin position="191"/>
        <end position="211"/>
    </location>
</feature>
<keyword evidence="7 8" id="KW-0472">Membrane</keyword>
<comment type="subcellular location">
    <subcellularLocation>
        <location evidence="8">Cell inner membrane</location>
        <topology evidence="8">Multi-pass membrane protein</topology>
    </subcellularLocation>
    <subcellularLocation>
        <location evidence="1">Cell membrane</location>
        <topology evidence="1">Multi-pass membrane protein</topology>
    </subcellularLocation>
</comment>
<dbReference type="InParanoid" id="A0A5Q0BDR1"/>
<evidence type="ECO:0000256" key="1">
    <source>
        <dbReference type="ARBA" id="ARBA00004651"/>
    </source>
</evidence>
<dbReference type="PROSITE" id="PS50850">
    <property type="entry name" value="MFS"/>
    <property type="match status" value="1"/>
</dbReference>
<keyword evidence="5 8" id="KW-0812">Transmembrane</keyword>
<feature type="transmembrane region" description="Helical" evidence="8">
    <location>
        <begin position="394"/>
        <end position="414"/>
    </location>
</feature>
<dbReference type="GO" id="GO:1990961">
    <property type="term" value="P:xenobiotic detoxification by transmembrane export across the plasma membrane"/>
    <property type="evidence" value="ECO:0007669"/>
    <property type="project" value="InterPro"/>
</dbReference>
<keyword evidence="4" id="KW-1003">Cell membrane</keyword>
<dbReference type="AlphaFoldDB" id="A0A5Q0BDR1"/>